<protein>
    <submittedName>
        <fullName evidence="2">Membrane protein</fullName>
    </submittedName>
</protein>
<proteinExistence type="predicted"/>
<sequence>MTIKITALAASIGAAVAFMPFATQAEITVLKQDPQAGNPLSRLISPLAGVFVRSSRI</sequence>
<feature type="chain" id="PRO_5019399298" evidence="1">
    <location>
        <begin position="26"/>
        <end position="57"/>
    </location>
</feature>
<organism evidence="2 3">
    <name type="scientific">Salmonella enterica I</name>
    <dbReference type="NCBI Taxonomy" id="59201"/>
    <lineage>
        <taxon>Bacteria</taxon>
        <taxon>Pseudomonadati</taxon>
        <taxon>Pseudomonadota</taxon>
        <taxon>Gammaproteobacteria</taxon>
        <taxon>Enterobacterales</taxon>
        <taxon>Enterobacteriaceae</taxon>
        <taxon>Salmonella</taxon>
    </lineage>
</organism>
<name>A0A447MWM0_SALET</name>
<evidence type="ECO:0000256" key="1">
    <source>
        <dbReference type="SAM" id="SignalP"/>
    </source>
</evidence>
<feature type="signal peptide" evidence="1">
    <location>
        <begin position="1"/>
        <end position="25"/>
    </location>
</feature>
<accession>A0A447MWM0</accession>
<evidence type="ECO:0000313" key="2">
    <source>
        <dbReference type="EMBL" id="VDZ95454.1"/>
    </source>
</evidence>
<evidence type="ECO:0000313" key="3">
    <source>
        <dbReference type="Proteomes" id="UP000282086"/>
    </source>
</evidence>
<dbReference type="AlphaFoldDB" id="A0A447MWM0"/>
<keyword evidence="1" id="KW-0732">Signal</keyword>
<gene>
    <name evidence="2" type="ORF">NCTC129_01575</name>
</gene>
<dbReference type="EMBL" id="LR134140">
    <property type="protein sequence ID" value="VDZ95454.1"/>
    <property type="molecule type" value="Genomic_DNA"/>
</dbReference>
<dbReference type="Proteomes" id="UP000282086">
    <property type="component" value="Chromosome"/>
</dbReference>
<reference evidence="2 3" key="1">
    <citation type="submission" date="2018-12" db="EMBL/GenBank/DDBJ databases">
        <authorList>
            <consortium name="Pathogen Informatics"/>
        </authorList>
    </citation>
    <scope>NUCLEOTIDE SEQUENCE [LARGE SCALE GENOMIC DNA]</scope>
    <source>
        <strain evidence="2 3">NCTC129</strain>
    </source>
</reference>